<dbReference type="AlphaFoldDB" id="A0A1Z5I9I8"/>
<dbReference type="Proteomes" id="UP000198374">
    <property type="component" value="Unassembled WGS sequence"/>
</dbReference>
<gene>
    <name evidence="1" type="ORF">IWT30_00225</name>
</gene>
<dbReference type="OrthoDB" id="2287048at2"/>
<evidence type="ECO:0000313" key="2">
    <source>
        <dbReference type="Proteomes" id="UP000198374"/>
    </source>
</evidence>
<organism evidence="1 2">
    <name type="scientific">Secundilactobacillus mixtipabuli</name>
    <dbReference type="NCBI Taxonomy" id="1435342"/>
    <lineage>
        <taxon>Bacteria</taxon>
        <taxon>Bacillati</taxon>
        <taxon>Bacillota</taxon>
        <taxon>Bacilli</taxon>
        <taxon>Lactobacillales</taxon>
        <taxon>Lactobacillaceae</taxon>
        <taxon>Secundilactobacillus</taxon>
    </lineage>
</organism>
<protein>
    <submittedName>
        <fullName evidence="1">Uncharacterized protein</fullName>
    </submittedName>
</protein>
<name>A0A1Z5I9I8_9LACO</name>
<keyword evidence="2" id="KW-1185">Reference proteome</keyword>
<comment type="caution">
    <text evidence="1">The sequence shown here is derived from an EMBL/GenBank/DDBJ whole genome shotgun (WGS) entry which is preliminary data.</text>
</comment>
<dbReference type="EMBL" id="BCMF01000001">
    <property type="protein sequence ID" value="GAW98281.1"/>
    <property type="molecule type" value="Genomic_DNA"/>
</dbReference>
<proteinExistence type="predicted"/>
<reference evidence="1 2" key="1">
    <citation type="submission" date="2015-11" db="EMBL/GenBank/DDBJ databases">
        <title>Draft genome sequences of new species of the genus Lactobacillus isolated from orchardgrass silage.</title>
        <authorList>
            <person name="Tohno M."/>
            <person name="Tanizawa Y."/>
            <person name="Arita M."/>
        </authorList>
    </citation>
    <scope>NUCLEOTIDE SEQUENCE [LARGE SCALE GENOMIC DNA]</scope>
    <source>
        <strain evidence="1 2">IWT30</strain>
    </source>
</reference>
<accession>A0A1Z5I9I8</accession>
<sequence length="176" mass="19986">MMNNLFELYLEDDDDSFIVGTSIAENEQQLLLVSIDDNGQVDSVEVIDRAHISKVVTDSSYLDFCQSMIKENQAAHIFDPFQLAQQLPHNWQSTDRLLAECQGEQRLISIVTGPEIYAGRVSLISEHQIGLQLVDFESVSFGAPTLIDKSDVMVIDYVSRQNYYVTKYWKTKGQQS</sequence>
<dbReference type="RefSeq" id="WP_089108111.1">
    <property type="nucleotide sequence ID" value="NZ_BCMF01000001.1"/>
</dbReference>
<evidence type="ECO:0000313" key="1">
    <source>
        <dbReference type="EMBL" id="GAW98281.1"/>
    </source>
</evidence>